<dbReference type="RefSeq" id="WP_167683542.1">
    <property type="nucleotide sequence ID" value="NZ_QHLQ01000006.1"/>
</dbReference>
<dbReference type="Proteomes" id="UP001429564">
    <property type="component" value="Unassembled WGS sequence"/>
</dbReference>
<dbReference type="EMBL" id="QHLQ01000006">
    <property type="protein sequence ID" value="NIZ60961.1"/>
    <property type="molecule type" value="Genomic_DNA"/>
</dbReference>
<evidence type="ECO:0000313" key="2">
    <source>
        <dbReference type="Proteomes" id="UP001429564"/>
    </source>
</evidence>
<accession>A0ABX0W9Y0</accession>
<evidence type="ECO:0008006" key="3">
    <source>
        <dbReference type="Google" id="ProtNLM"/>
    </source>
</evidence>
<keyword evidence="2" id="KW-1185">Reference proteome</keyword>
<sequence length="155" mass="17655">MIQNRRAPATSITPVREDSGLFKKGVVPFDIELVPHKARSSRGDLVIKGFFQKDTQIDVIFAGRRAVETAPLEMCLERTFSNAVRDASRNQQQINIDNIRFPVHVEGTWRPHFLRDMSGWETRSYQFLVAQWSFTDETGAMVEFGELPSGQQGKL</sequence>
<comment type="caution">
    <text evidence="1">The sequence shown here is derived from an EMBL/GenBank/DDBJ whole genome shotgun (WGS) entry which is preliminary data.</text>
</comment>
<protein>
    <recommendedName>
        <fullName evidence="3">Late control gene D protein (GPD)</fullName>
    </recommendedName>
</protein>
<gene>
    <name evidence="1" type="ORF">DL239_08235</name>
</gene>
<evidence type="ECO:0000313" key="1">
    <source>
        <dbReference type="EMBL" id="NIZ60961.1"/>
    </source>
</evidence>
<proteinExistence type="predicted"/>
<organism evidence="1 2">
    <name type="scientific">Parasedimentitalea denitrificans</name>
    <dbReference type="NCBI Taxonomy" id="2211118"/>
    <lineage>
        <taxon>Bacteria</taxon>
        <taxon>Pseudomonadati</taxon>
        <taxon>Pseudomonadota</taxon>
        <taxon>Alphaproteobacteria</taxon>
        <taxon>Rhodobacterales</taxon>
        <taxon>Paracoccaceae</taxon>
        <taxon>Parasedimentitalea</taxon>
    </lineage>
</organism>
<name>A0ABX0W9Y0_9RHOB</name>
<reference evidence="1 2" key="1">
    <citation type="submission" date="2018-05" db="EMBL/GenBank/DDBJ databases">
        <authorList>
            <person name="Zhang Y.-J."/>
        </authorList>
    </citation>
    <scope>NUCLEOTIDE SEQUENCE [LARGE SCALE GENOMIC DNA]</scope>
    <source>
        <strain evidence="1 2">CY04</strain>
    </source>
</reference>